<dbReference type="EMBL" id="VIWY01000003">
    <property type="protein sequence ID" value="TWG20481.1"/>
    <property type="molecule type" value="Genomic_DNA"/>
</dbReference>
<gene>
    <name evidence="1" type="ORF">FHX34_1039</name>
</gene>
<keyword evidence="2" id="KW-1185">Reference proteome</keyword>
<sequence length="81" mass="8669">MDPAGGPPPGRHSWYRGGPLLTYDGMMCDAAAALPDGDALLAIWDKALAAPWTGDPVWFHGDVAADAVRFRHVVQRLRADG</sequence>
<dbReference type="Proteomes" id="UP000320239">
    <property type="component" value="Unassembled WGS sequence"/>
</dbReference>
<reference evidence="1 2" key="1">
    <citation type="submission" date="2019-06" db="EMBL/GenBank/DDBJ databases">
        <title>Sequencing the genomes of 1000 actinobacteria strains.</title>
        <authorList>
            <person name="Klenk H.-P."/>
        </authorList>
    </citation>
    <scope>NUCLEOTIDE SEQUENCE [LARGE SCALE GENOMIC DNA]</scope>
    <source>
        <strain evidence="1 2">DSM 43866</strain>
    </source>
</reference>
<name>A0A561W9E1_ACTTI</name>
<comment type="caution">
    <text evidence="1">The sequence shown here is derived from an EMBL/GenBank/DDBJ whole genome shotgun (WGS) entry which is preliminary data.</text>
</comment>
<evidence type="ECO:0000313" key="2">
    <source>
        <dbReference type="Proteomes" id="UP000320239"/>
    </source>
</evidence>
<proteinExistence type="predicted"/>
<protein>
    <submittedName>
        <fullName evidence="1">Uncharacterized protein</fullName>
    </submittedName>
</protein>
<organism evidence="1 2">
    <name type="scientific">Actinoplanes teichomyceticus</name>
    <dbReference type="NCBI Taxonomy" id="1867"/>
    <lineage>
        <taxon>Bacteria</taxon>
        <taxon>Bacillati</taxon>
        <taxon>Actinomycetota</taxon>
        <taxon>Actinomycetes</taxon>
        <taxon>Micromonosporales</taxon>
        <taxon>Micromonosporaceae</taxon>
        <taxon>Actinoplanes</taxon>
    </lineage>
</organism>
<dbReference type="AlphaFoldDB" id="A0A561W9E1"/>
<accession>A0A561W9E1</accession>
<evidence type="ECO:0000313" key="1">
    <source>
        <dbReference type="EMBL" id="TWG20481.1"/>
    </source>
</evidence>